<proteinExistence type="inferred from homology"/>
<evidence type="ECO:0000256" key="9">
    <source>
        <dbReference type="ARBA" id="ARBA00024345"/>
    </source>
</evidence>
<dbReference type="Pfam" id="PF02200">
    <property type="entry name" value="STE"/>
    <property type="match status" value="1"/>
</dbReference>
<evidence type="ECO:0000256" key="11">
    <source>
        <dbReference type="SAM" id="MobiDB-lite"/>
    </source>
</evidence>
<feature type="domain" description="C2H2-type" evidence="12">
    <location>
        <begin position="418"/>
        <end position="445"/>
    </location>
</feature>
<dbReference type="GeneID" id="77732027"/>
<evidence type="ECO:0000259" key="12">
    <source>
        <dbReference type="PROSITE" id="PS50157"/>
    </source>
</evidence>
<dbReference type="InterPro" id="IPR003120">
    <property type="entry name" value="Ste12"/>
</dbReference>
<keyword evidence="6" id="KW-0805">Transcription regulation</keyword>
<keyword evidence="8" id="KW-0539">Nucleus</keyword>
<comment type="caution">
    <text evidence="13">The sequence shown here is derived from an EMBL/GenBank/DDBJ whole genome shotgun (WGS) entry which is preliminary data.</text>
</comment>
<reference evidence="13" key="1">
    <citation type="journal article" date="2022" name="G3 (Bethesda)">
        <title>High quality genome of the basidiomycete yeast Dioszegia hungarica PDD-24b-2 isolated from cloud water.</title>
        <authorList>
            <person name="Jarrige D."/>
            <person name="Haridas S."/>
            <person name="Bleykasten-Grosshans C."/>
            <person name="Joly M."/>
            <person name="Nadalig T."/>
            <person name="Sancelme M."/>
            <person name="Vuilleumier S."/>
            <person name="Grigoriev I.V."/>
            <person name="Amato P."/>
            <person name="Bringel F."/>
        </authorList>
    </citation>
    <scope>NUCLEOTIDE SEQUENCE</scope>
    <source>
        <strain evidence="13">PDD-24b-2</strain>
    </source>
</reference>
<dbReference type="GO" id="GO:1990527">
    <property type="term" value="C:Tec1p-Ste12p-Dig1p complex"/>
    <property type="evidence" value="ECO:0007669"/>
    <property type="project" value="TreeGrafter"/>
</dbReference>
<dbReference type="SUPFAM" id="SSF57667">
    <property type="entry name" value="beta-beta-alpha zinc fingers"/>
    <property type="match status" value="1"/>
</dbReference>
<dbReference type="SMART" id="SM00355">
    <property type="entry name" value="ZnF_C2H2"/>
    <property type="match status" value="2"/>
</dbReference>
<dbReference type="PANTHER" id="PTHR47427:SF1">
    <property type="entry name" value="PROTEIN STE12"/>
    <property type="match status" value="1"/>
</dbReference>
<name>A0AA38LUG5_9TREE</name>
<dbReference type="RefSeq" id="XP_052945280.1">
    <property type="nucleotide sequence ID" value="XM_053092822.1"/>
</dbReference>
<feature type="region of interest" description="Disordered" evidence="11">
    <location>
        <begin position="1"/>
        <end position="27"/>
    </location>
</feature>
<dbReference type="SMART" id="SM00424">
    <property type="entry name" value="STE"/>
    <property type="match status" value="1"/>
</dbReference>
<evidence type="ECO:0000256" key="5">
    <source>
        <dbReference type="ARBA" id="ARBA00022833"/>
    </source>
</evidence>
<evidence type="ECO:0000256" key="2">
    <source>
        <dbReference type="ARBA" id="ARBA00022723"/>
    </source>
</evidence>
<gene>
    <name evidence="13" type="ORF">MKK02DRAFT_44193</name>
</gene>
<dbReference type="PROSITE" id="PS00028">
    <property type="entry name" value="ZINC_FINGER_C2H2_1"/>
    <property type="match status" value="2"/>
</dbReference>
<evidence type="ECO:0000313" key="14">
    <source>
        <dbReference type="Proteomes" id="UP001164286"/>
    </source>
</evidence>
<evidence type="ECO:0000313" key="13">
    <source>
        <dbReference type="EMBL" id="KAI9635503.1"/>
    </source>
</evidence>
<dbReference type="AlphaFoldDB" id="A0AA38LUG5"/>
<comment type="similarity">
    <text evidence="9">Belongs to the STE12 transcription factor family.</text>
</comment>
<feature type="compositionally biased region" description="Basic residues" evidence="11">
    <location>
        <begin position="357"/>
        <end position="371"/>
    </location>
</feature>
<evidence type="ECO:0000256" key="1">
    <source>
        <dbReference type="ARBA" id="ARBA00004123"/>
    </source>
</evidence>
<dbReference type="PROSITE" id="PS50157">
    <property type="entry name" value="ZINC_FINGER_C2H2_2"/>
    <property type="match status" value="2"/>
</dbReference>
<feature type="domain" description="C2H2-type" evidence="12">
    <location>
        <begin position="388"/>
        <end position="417"/>
    </location>
</feature>
<dbReference type="InterPro" id="IPR013087">
    <property type="entry name" value="Znf_C2H2_type"/>
</dbReference>
<feature type="compositionally biased region" description="Basic and acidic residues" evidence="11">
    <location>
        <begin position="321"/>
        <end position="342"/>
    </location>
</feature>
<dbReference type="FunFam" id="3.30.160.60:FF:000032">
    <property type="entry name" value="Krueppel-like factor 4"/>
    <property type="match status" value="1"/>
</dbReference>
<dbReference type="GO" id="GO:0003700">
    <property type="term" value="F:DNA-binding transcription factor activity"/>
    <property type="evidence" value="ECO:0007669"/>
    <property type="project" value="InterPro"/>
</dbReference>
<keyword evidence="4 10" id="KW-0863">Zinc-finger</keyword>
<dbReference type="InterPro" id="IPR052127">
    <property type="entry name" value="STE12_transcription_factor"/>
</dbReference>
<dbReference type="Proteomes" id="UP001164286">
    <property type="component" value="Unassembled WGS sequence"/>
</dbReference>
<dbReference type="EMBL" id="JAKWFO010000005">
    <property type="protein sequence ID" value="KAI9635503.1"/>
    <property type="molecule type" value="Genomic_DNA"/>
</dbReference>
<keyword evidence="5" id="KW-0862">Zinc</keyword>
<protein>
    <submittedName>
        <fullName evidence="13">STE like transcription factor-domain-containing protein</fullName>
    </submittedName>
</protein>
<evidence type="ECO:0000256" key="3">
    <source>
        <dbReference type="ARBA" id="ARBA00022737"/>
    </source>
</evidence>
<dbReference type="GO" id="GO:1990526">
    <property type="term" value="C:Ste12p-Dig1p-Dig2p complex"/>
    <property type="evidence" value="ECO:0007669"/>
    <property type="project" value="TreeGrafter"/>
</dbReference>
<evidence type="ECO:0000256" key="7">
    <source>
        <dbReference type="ARBA" id="ARBA00023163"/>
    </source>
</evidence>
<keyword evidence="14" id="KW-1185">Reference proteome</keyword>
<keyword evidence="3" id="KW-0677">Repeat</keyword>
<dbReference type="GO" id="GO:0005634">
    <property type="term" value="C:nucleus"/>
    <property type="evidence" value="ECO:0007669"/>
    <property type="project" value="UniProtKB-SubCell"/>
</dbReference>
<dbReference type="Pfam" id="PF00096">
    <property type="entry name" value="zf-C2H2"/>
    <property type="match status" value="2"/>
</dbReference>
<comment type="subcellular location">
    <subcellularLocation>
        <location evidence="1">Nucleus</location>
    </subcellularLocation>
</comment>
<evidence type="ECO:0000256" key="10">
    <source>
        <dbReference type="PROSITE-ProRule" id="PRU00042"/>
    </source>
</evidence>
<organism evidence="13 14">
    <name type="scientific">Dioszegia hungarica</name>
    <dbReference type="NCBI Taxonomy" id="4972"/>
    <lineage>
        <taxon>Eukaryota</taxon>
        <taxon>Fungi</taxon>
        <taxon>Dikarya</taxon>
        <taxon>Basidiomycota</taxon>
        <taxon>Agaricomycotina</taxon>
        <taxon>Tremellomycetes</taxon>
        <taxon>Tremellales</taxon>
        <taxon>Bulleribasidiaceae</taxon>
        <taxon>Dioszegia</taxon>
    </lineage>
</organism>
<sequence>MESTSSNPGASAGYQYEGPPAPSAGTELLYPLPLPDNIKPRPLTTEEEARIDTLSRLQFFLATAPTRWQDNPGMITSRISKFQLPNGECISCVLWNGLYHVTGTDIVRALAFRFEAFGRPIHATKKWEEGVFSDLRNLKPGTDACLEEPKSPLLDFLFRNGCIRTQKKQKVFYWFSVPHDRLFLDALERDLKREKANQEPTSIVVGEPARSFRYDPRRSLYDQFAGQNPGLNVLMRDMVSYADAPMNNYENSSMYTLNPLAESYLHQPQYHDEQMHMHMHGSPPPRVMLPYTHTAFEGSPTYKRRRMKPRESSESGTAMSEDARGPSVDVRDTDSPDPDHMGDSSFASDESNMLPPRSKKPRAKSRARSRLSSRGGSTDPRDGESRNFLCPYDFCHRPFKRLEHLKRHVRTHTQERPYVCKRCDRNFSRQDNLAMHIKTHEKMDREGGVMSDEDMRGYSESPGPDMMYDQYSRASSAMPPPSMAYARHSTLPPNFSSGAPMGGSPFHRSITPSYGAPAHMLNVPFGTPYDSSRRHRSATPYAPATSSNLAYAQPVIAPPVDLMGAYPTPISANDGSVLYGLDAMPIPMEMTTSQDESNLPTPMPGQHHQVPMPVGMSMQQQMQQMQLPVPMEMAMPEYGMPAQYETGAAQPGWGWRSYEPGAFVPSENAEASASDYRE</sequence>
<dbReference type="Gene3D" id="3.30.160.60">
    <property type="entry name" value="Classic Zinc Finger"/>
    <property type="match status" value="2"/>
</dbReference>
<dbReference type="GO" id="GO:0008270">
    <property type="term" value="F:zinc ion binding"/>
    <property type="evidence" value="ECO:0007669"/>
    <property type="project" value="UniProtKB-KW"/>
</dbReference>
<evidence type="ECO:0000256" key="4">
    <source>
        <dbReference type="ARBA" id="ARBA00022771"/>
    </source>
</evidence>
<dbReference type="InterPro" id="IPR036236">
    <property type="entry name" value="Znf_C2H2_sf"/>
</dbReference>
<feature type="region of interest" description="Disordered" evidence="11">
    <location>
        <begin position="276"/>
        <end position="387"/>
    </location>
</feature>
<dbReference type="PANTHER" id="PTHR47427">
    <property type="entry name" value="PROTEIN STE12"/>
    <property type="match status" value="1"/>
</dbReference>
<evidence type="ECO:0000256" key="8">
    <source>
        <dbReference type="ARBA" id="ARBA00023242"/>
    </source>
</evidence>
<keyword evidence="7" id="KW-0804">Transcription</keyword>
<accession>A0AA38LUG5</accession>
<evidence type="ECO:0000256" key="6">
    <source>
        <dbReference type="ARBA" id="ARBA00023015"/>
    </source>
</evidence>
<keyword evidence="2" id="KW-0479">Metal-binding</keyword>